<dbReference type="EMBL" id="FOGL01000001">
    <property type="protein sequence ID" value="SER08934.1"/>
    <property type="molecule type" value="Genomic_DNA"/>
</dbReference>
<evidence type="ECO:0000313" key="1">
    <source>
        <dbReference type="EMBL" id="SER08934.1"/>
    </source>
</evidence>
<dbReference type="Proteomes" id="UP000199687">
    <property type="component" value="Unassembled WGS sequence"/>
</dbReference>
<gene>
    <name evidence="1" type="ORF">SAMN04487944_101189</name>
</gene>
<organism evidence="1 2">
    <name type="scientific">Gracilibacillus ureilyticus</name>
    <dbReference type="NCBI Taxonomy" id="531814"/>
    <lineage>
        <taxon>Bacteria</taxon>
        <taxon>Bacillati</taxon>
        <taxon>Bacillota</taxon>
        <taxon>Bacilli</taxon>
        <taxon>Bacillales</taxon>
        <taxon>Bacillaceae</taxon>
        <taxon>Gracilibacillus</taxon>
    </lineage>
</organism>
<evidence type="ECO:0008006" key="3">
    <source>
        <dbReference type="Google" id="ProtNLM"/>
    </source>
</evidence>
<accession>A0A1H9LC09</accession>
<dbReference type="OrthoDB" id="2697418at2"/>
<name>A0A1H9LC09_9BACI</name>
<proteinExistence type="predicted"/>
<keyword evidence="2" id="KW-1185">Reference proteome</keyword>
<dbReference type="STRING" id="531814.SAMN04487944_101189"/>
<sequence>MYQSKIESFKSYSNFKSLKDFNNNVEMFLACHKQDFTKSEYIAFRRLTKFCAKIFGVSNARIDTIVQATKDDNGGISRSTFKRMVKKAKKLGILSVHELKRANQSQSSNLYVFESFRTSIEPPIENAKNDQNAILSMAVTTRINEQLNRHKTSNNSKTNNLLINTYYAKPYQAISEAIRIFLGYDSKKIASRLYGVYLGQTKSLRATEYYTNEGQAELIEVAISAIQTTFLASKRKSIQNIAGYFNGVLSKMLDDLMTLDMCIIGSDYP</sequence>
<dbReference type="AlphaFoldDB" id="A0A1H9LC09"/>
<reference evidence="1 2" key="1">
    <citation type="submission" date="2016-10" db="EMBL/GenBank/DDBJ databases">
        <authorList>
            <person name="de Groot N.N."/>
        </authorList>
    </citation>
    <scope>NUCLEOTIDE SEQUENCE [LARGE SCALE GENOMIC DNA]</scope>
    <source>
        <strain evidence="1 2">CGMCC 1.7727</strain>
    </source>
</reference>
<protein>
    <recommendedName>
        <fullName evidence="3">Helix-turn-helix domain-containing protein</fullName>
    </recommendedName>
</protein>
<dbReference type="RefSeq" id="WP_089738065.1">
    <property type="nucleotide sequence ID" value="NZ_FOGL01000001.1"/>
</dbReference>
<evidence type="ECO:0000313" key="2">
    <source>
        <dbReference type="Proteomes" id="UP000199687"/>
    </source>
</evidence>